<keyword evidence="2" id="KW-0413">Isomerase</keyword>
<dbReference type="GO" id="GO:0003756">
    <property type="term" value="F:protein disulfide isomerase activity"/>
    <property type="evidence" value="ECO:0007669"/>
    <property type="project" value="UniProtKB-EC"/>
</dbReference>
<dbReference type="AlphaFoldDB" id="A0ABD1G284"/>
<feature type="domain" description="Thioredoxin" evidence="1">
    <location>
        <begin position="135"/>
        <end position="218"/>
    </location>
</feature>
<dbReference type="SUPFAM" id="SSF52833">
    <property type="entry name" value="Thioredoxin-like"/>
    <property type="match status" value="1"/>
</dbReference>
<accession>A0ABD1G284</accession>
<name>A0ABD1G284_SALDI</name>
<organism evidence="2 3">
    <name type="scientific">Salvia divinorum</name>
    <name type="common">Maria pastora</name>
    <name type="synonym">Diviner's sage</name>
    <dbReference type="NCBI Taxonomy" id="28513"/>
    <lineage>
        <taxon>Eukaryota</taxon>
        <taxon>Viridiplantae</taxon>
        <taxon>Streptophyta</taxon>
        <taxon>Embryophyta</taxon>
        <taxon>Tracheophyta</taxon>
        <taxon>Spermatophyta</taxon>
        <taxon>Magnoliopsida</taxon>
        <taxon>eudicotyledons</taxon>
        <taxon>Gunneridae</taxon>
        <taxon>Pentapetalae</taxon>
        <taxon>asterids</taxon>
        <taxon>lamiids</taxon>
        <taxon>Lamiales</taxon>
        <taxon>Lamiaceae</taxon>
        <taxon>Nepetoideae</taxon>
        <taxon>Mentheae</taxon>
        <taxon>Salviinae</taxon>
        <taxon>Salvia</taxon>
        <taxon>Salvia subgen. Calosphace</taxon>
    </lineage>
</organism>
<comment type="caution">
    <text evidence="2">The sequence shown here is derived from an EMBL/GenBank/DDBJ whole genome shotgun (WGS) entry which is preliminary data.</text>
</comment>
<proteinExistence type="predicted"/>
<dbReference type="Gene3D" id="3.40.30.10">
    <property type="entry name" value="Glutaredoxin"/>
    <property type="match status" value="1"/>
</dbReference>
<protein>
    <submittedName>
        <fullName evidence="2">Thioredoxin</fullName>
        <ecNumber evidence="2">5.3.4.1</ecNumber>
    </submittedName>
</protein>
<dbReference type="PANTHER" id="PTHR10438:SF444">
    <property type="entry name" value="THIOREDOXIN H-TYPE 1"/>
    <property type="match status" value="1"/>
</dbReference>
<dbReference type="InterPro" id="IPR013766">
    <property type="entry name" value="Thioredoxin_domain"/>
</dbReference>
<dbReference type="Proteomes" id="UP001567538">
    <property type="component" value="Unassembled WGS sequence"/>
</dbReference>
<reference evidence="2 3" key="1">
    <citation type="submission" date="2024-06" db="EMBL/GenBank/DDBJ databases">
        <title>A chromosome level genome sequence of Diviner's sage (Salvia divinorum).</title>
        <authorList>
            <person name="Ford S.A."/>
            <person name="Ro D.-K."/>
            <person name="Ness R.W."/>
            <person name="Phillips M.A."/>
        </authorList>
    </citation>
    <scope>NUCLEOTIDE SEQUENCE [LARGE SCALE GENOMIC DNA]</scope>
    <source>
        <strain evidence="2">SAF-2024a</strain>
        <tissue evidence="2">Leaf</tissue>
    </source>
</reference>
<sequence length="231" mass="26064">MSKQTLFVVKKLLSKGGGGGSTTAIRSVTTLMPGNGAMPRVTDLLDKWCNEYGKTYASEQENQECMPYPFQRRYAFVVGLNKYDDDNDNYDDDDDDDYKEKYINSGSTQISKFIFDPEILASQQVICCDSVCEWKQLFQRFIETNTLVVVEFGVSWLRPILGEIAEKTPHAIFVKVDVDELSSIMHEYKVHTLPSFVFFKEGQEIDRAVNNKEDLAAKVTLHGGVARTASA</sequence>
<dbReference type="Pfam" id="PF00085">
    <property type="entry name" value="Thioredoxin"/>
    <property type="match status" value="1"/>
</dbReference>
<evidence type="ECO:0000259" key="1">
    <source>
        <dbReference type="Pfam" id="PF00085"/>
    </source>
</evidence>
<evidence type="ECO:0000313" key="3">
    <source>
        <dbReference type="Proteomes" id="UP001567538"/>
    </source>
</evidence>
<gene>
    <name evidence="2" type="primary">TRXM1</name>
    <name evidence="2" type="ORF">AAHA92_29677</name>
</gene>
<dbReference type="InterPro" id="IPR036249">
    <property type="entry name" value="Thioredoxin-like_sf"/>
</dbReference>
<dbReference type="InterPro" id="IPR050620">
    <property type="entry name" value="Thioredoxin_H-type-like"/>
</dbReference>
<dbReference type="EC" id="5.3.4.1" evidence="2"/>
<keyword evidence="3" id="KW-1185">Reference proteome</keyword>
<dbReference type="CDD" id="cd02947">
    <property type="entry name" value="TRX_family"/>
    <property type="match status" value="1"/>
</dbReference>
<evidence type="ECO:0000313" key="2">
    <source>
        <dbReference type="EMBL" id="KAL1537123.1"/>
    </source>
</evidence>
<dbReference type="EMBL" id="JBEAFC010000011">
    <property type="protein sequence ID" value="KAL1537123.1"/>
    <property type="molecule type" value="Genomic_DNA"/>
</dbReference>
<dbReference type="PANTHER" id="PTHR10438">
    <property type="entry name" value="THIOREDOXIN"/>
    <property type="match status" value="1"/>
</dbReference>